<reference evidence="2" key="1">
    <citation type="submission" date="2014-09" db="EMBL/GenBank/DDBJ databases">
        <authorList>
            <person name="Magalhaes I.L.F."/>
            <person name="Oliveira U."/>
            <person name="Santos F.R."/>
            <person name="Vidigal T.H.D.A."/>
            <person name="Brescovit A.D."/>
            <person name="Santos A.J."/>
        </authorList>
    </citation>
    <scope>NUCLEOTIDE SEQUENCE</scope>
    <source>
        <tissue evidence="2">Shoot tissue taken approximately 20 cm above the soil surface</tissue>
    </source>
</reference>
<name>A0A0A8ZWT0_ARUDO</name>
<feature type="compositionally biased region" description="Polar residues" evidence="1">
    <location>
        <begin position="14"/>
        <end position="33"/>
    </location>
</feature>
<organism evidence="2">
    <name type="scientific">Arundo donax</name>
    <name type="common">Giant reed</name>
    <name type="synonym">Donax arundinaceus</name>
    <dbReference type="NCBI Taxonomy" id="35708"/>
    <lineage>
        <taxon>Eukaryota</taxon>
        <taxon>Viridiplantae</taxon>
        <taxon>Streptophyta</taxon>
        <taxon>Embryophyta</taxon>
        <taxon>Tracheophyta</taxon>
        <taxon>Spermatophyta</taxon>
        <taxon>Magnoliopsida</taxon>
        <taxon>Liliopsida</taxon>
        <taxon>Poales</taxon>
        <taxon>Poaceae</taxon>
        <taxon>PACMAD clade</taxon>
        <taxon>Arundinoideae</taxon>
        <taxon>Arundineae</taxon>
        <taxon>Arundo</taxon>
    </lineage>
</organism>
<accession>A0A0A8ZWT0</accession>
<dbReference type="AlphaFoldDB" id="A0A0A8ZWT0"/>
<reference evidence="2" key="2">
    <citation type="journal article" date="2015" name="Data Brief">
        <title>Shoot transcriptome of the giant reed, Arundo donax.</title>
        <authorList>
            <person name="Barrero R.A."/>
            <person name="Guerrero F.D."/>
            <person name="Moolhuijzen P."/>
            <person name="Goolsby J.A."/>
            <person name="Tidwell J."/>
            <person name="Bellgard S.E."/>
            <person name="Bellgard M.I."/>
        </authorList>
    </citation>
    <scope>NUCLEOTIDE SEQUENCE</scope>
    <source>
        <tissue evidence="2">Shoot tissue taken approximately 20 cm above the soil surface</tissue>
    </source>
</reference>
<proteinExistence type="predicted"/>
<protein>
    <submittedName>
        <fullName evidence="2">Uncharacterized protein</fullName>
    </submittedName>
</protein>
<feature type="region of interest" description="Disordered" evidence="1">
    <location>
        <begin position="11"/>
        <end position="33"/>
    </location>
</feature>
<evidence type="ECO:0000313" key="2">
    <source>
        <dbReference type="EMBL" id="JAD42168.1"/>
    </source>
</evidence>
<evidence type="ECO:0000256" key="1">
    <source>
        <dbReference type="SAM" id="MobiDB-lite"/>
    </source>
</evidence>
<dbReference type="EMBL" id="GBRH01255727">
    <property type="protein sequence ID" value="JAD42168.1"/>
    <property type="molecule type" value="Transcribed_RNA"/>
</dbReference>
<sequence length="33" mass="3278">MVFAVTAIPAPRGSSGSIGNVNLAHDSSSTVFS</sequence>